<sequence>MVATILSLRWRTTLHSLRRDKWRILVVIAGAIWSISMVPSIFWAEYLLRLQLPDIRADAMTVIGAVIALGWVSVPLLVTGLDDTLDPTRFASVGMPARRLMPGLTVSAFLTVPAVFTLLAVALLATSWRGDAAAFAVALVGALLTVATMILSGRVAVAWAGRILTGRRSRIAAAAAALAGIALAIVIGRALLARGLESILEEDVPVLITALGTTPIAAGLAAPEFVRFDDWFSVGWRLAITAGWSVMLALAWRASVARSLVTPPTRTSGSARRDDRILFHAELADRVRSRLAAASVPLLGPVARGFARAMPSPEVRAVRSRALRYWASDPRYLAAGVGALVGPVLLFGILLPALGLPGWTAFLMPATVAMSLSWGRHNDVAYDSTALWVDVVSGRLGRRVMRGRLEALLLWATPVVVVSAVAAALVAERLDLALGLSLASLGVLGTTLGISAVLSVAMPYRAPQPGANPFGAEVGSVGAGLAAQVLSSLATAVTAPLVMLPFILAVVVHPAWSAVAAITGLALGVLGVVLGVRLSGDLYDKRSGRLLSAVV</sequence>
<feature type="transmembrane region" description="Helical" evidence="1">
    <location>
        <begin position="60"/>
        <end position="81"/>
    </location>
</feature>
<keyword evidence="1" id="KW-0472">Membrane</keyword>
<feature type="transmembrane region" description="Helical" evidence="1">
    <location>
        <begin position="101"/>
        <end position="125"/>
    </location>
</feature>
<feature type="transmembrane region" description="Helical" evidence="1">
    <location>
        <begin position="24"/>
        <end position="48"/>
    </location>
</feature>
<proteinExistence type="predicted"/>
<protein>
    <recommendedName>
        <fullName evidence="4">ABC-2 type transport system permease protein</fullName>
    </recommendedName>
</protein>
<feature type="transmembrane region" description="Helical" evidence="1">
    <location>
        <begin position="433"/>
        <end position="460"/>
    </location>
</feature>
<dbReference type="EMBL" id="JAUHPV010000004">
    <property type="protein sequence ID" value="MDN4472924.1"/>
    <property type="molecule type" value="Genomic_DNA"/>
</dbReference>
<name>A0ABT8G2K9_9MICO</name>
<evidence type="ECO:0000256" key="1">
    <source>
        <dbReference type="SAM" id="Phobius"/>
    </source>
</evidence>
<dbReference type="Proteomes" id="UP001172738">
    <property type="component" value="Unassembled WGS sequence"/>
</dbReference>
<comment type="caution">
    <text evidence="2">The sequence shown here is derived from an EMBL/GenBank/DDBJ whole genome shotgun (WGS) entry which is preliminary data.</text>
</comment>
<keyword evidence="1" id="KW-0812">Transmembrane</keyword>
<keyword evidence="1" id="KW-1133">Transmembrane helix</keyword>
<accession>A0ABT8G2K9</accession>
<gene>
    <name evidence="2" type="ORF">QQX04_07950</name>
</gene>
<keyword evidence="3" id="KW-1185">Reference proteome</keyword>
<feature type="transmembrane region" description="Helical" evidence="1">
    <location>
        <begin position="132"/>
        <end position="151"/>
    </location>
</feature>
<feature type="transmembrane region" description="Helical" evidence="1">
    <location>
        <begin position="481"/>
        <end position="505"/>
    </location>
</feature>
<evidence type="ECO:0000313" key="3">
    <source>
        <dbReference type="Proteomes" id="UP001172738"/>
    </source>
</evidence>
<feature type="transmembrane region" description="Helical" evidence="1">
    <location>
        <begin position="171"/>
        <end position="192"/>
    </location>
</feature>
<feature type="transmembrane region" description="Helical" evidence="1">
    <location>
        <begin position="234"/>
        <end position="252"/>
    </location>
</feature>
<evidence type="ECO:0008006" key="4">
    <source>
        <dbReference type="Google" id="ProtNLM"/>
    </source>
</evidence>
<reference evidence="2" key="1">
    <citation type="submission" date="2023-06" db="EMBL/GenBank/DDBJ databases">
        <title>SYSU T00b26.</title>
        <authorList>
            <person name="Gao L."/>
            <person name="Fang B.-Z."/>
            <person name="Li W.-J."/>
        </authorList>
    </citation>
    <scope>NUCLEOTIDE SEQUENCE</scope>
    <source>
        <strain evidence="2">SYSU T00b26</strain>
    </source>
</reference>
<feature type="transmembrane region" description="Helical" evidence="1">
    <location>
        <begin position="356"/>
        <end position="374"/>
    </location>
</feature>
<evidence type="ECO:0000313" key="2">
    <source>
        <dbReference type="EMBL" id="MDN4472924.1"/>
    </source>
</evidence>
<feature type="transmembrane region" description="Helical" evidence="1">
    <location>
        <begin position="332"/>
        <end position="350"/>
    </location>
</feature>
<dbReference type="RefSeq" id="WP_301127950.1">
    <property type="nucleotide sequence ID" value="NZ_JAUHPV010000004.1"/>
</dbReference>
<feature type="transmembrane region" description="Helical" evidence="1">
    <location>
        <begin position="408"/>
        <end position="427"/>
    </location>
</feature>
<organism evidence="2 3">
    <name type="scientific">Demequina zhanjiangensis</name>
    <dbReference type="NCBI Taxonomy" id="3051659"/>
    <lineage>
        <taxon>Bacteria</taxon>
        <taxon>Bacillati</taxon>
        <taxon>Actinomycetota</taxon>
        <taxon>Actinomycetes</taxon>
        <taxon>Micrococcales</taxon>
        <taxon>Demequinaceae</taxon>
        <taxon>Demequina</taxon>
    </lineage>
</organism>
<feature type="transmembrane region" description="Helical" evidence="1">
    <location>
        <begin position="511"/>
        <end position="532"/>
    </location>
</feature>